<dbReference type="InterPro" id="IPR011009">
    <property type="entry name" value="Kinase-like_dom_sf"/>
</dbReference>
<evidence type="ECO:0000256" key="1">
    <source>
        <dbReference type="SAM" id="MobiDB-lite"/>
    </source>
</evidence>
<reference evidence="3" key="1">
    <citation type="submission" date="2021-01" db="EMBL/GenBank/DDBJ databases">
        <authorList>
            <person name="Kaushik A."/>
        </authorList>
    </citation>
    <scope>NUCLEOTIDE SEQUENCE</scope>
    <source>
        <strain evidence="3">AG1-1C</strain>
    </source>
</reference>
<organism evidence="3 4">
    <name type="scientific">Rhizoctonia solani</name>
    <dbReference type="NCBI Taxonomy" id="456999"/>
    <lineage>
        <taxon>Eukaryota</taxon>
        <taxon>Fungi</taxon>
        <taxon>Dikarya</taxon>
        <taxon>Basidiomycota</taxon>
        <taxon>Agaricomycotina</taxon>
        <taxon>Agaricomycetes</taxon>
        <taxon>Cantharellales</taxon>
        <taxon>Ceratobasidiaceae</taxon>
        <taxon>Rhizoctonia</taxon>
    </lineage>
</organism>
<feature type="region of interest" description="Disordered" evidence="1">
    <location>
        <begin position="768"/>
        <end position="792"/>
    </location>
</feature>
<dbReference type="InterPro" id="IPR051681">
    <property type="entry name" value="Ser/Thr_Kinases-Pseudokinases"/>
</dbReference>
<dbReference type="SUPFAM" id="SSF56112">
    <property type="entry name" value="Protein kinase-like (PK-like)"/>
    <property type="match status" value="2"/>
</dbReference>
<protein>
    <recommendedName>
        <fullName evidence="2">Protein kinase domain-containing protein</fullName>
    </recommendedName>
</protein>
<proteinExistence type="predicted"/>
<dbReference type="OrthoDB" id="3133127at2759"/>
<dbReference type="Gene3D" id="1.10.510.10">
    <property type="entry name" value="Transferase(Phosphotransferase) domain 1"/>
    <property type="match status" value="3"/>
</dbReference>
<dbReference type="GO" id="GO:0005524">
    <property type="term" value="F:ATP binding"/>
    <property type="evidence" value="ECO:0007669"/>
    <property type="project" value="UniProtKB-KW"/>
</dbReference>
<dbReference type="PANTHER" id="PTHR44329:SF214">
    <property type="entry name" value="PROTEIN KINASE DOMAIN-CONTAINING PROTEIN"/>
    <property type="match status" value="1"/>
</dbReference>
<dbReference type="SMART" id="SM00220">
    <property type="entry name" value="S_TKc"/>
    <property type="match status" value="1"/>
</dbReference>
<dbReference type="InterPro" id="IPR001245">
    <property type="entry name" value="Ser-Thr/Tyr_kinase_cat_dom"/>
</dbReference>
<feature type="compositionally biased region" description="Polar residues" evidence="1">
    <location>
        <begin position="768"/>
        <end position="780"/>
    </location>
</feature>
<dbReference type="AlphaFoldDB" id="A0A8H3GX00"/>
<dbReference type="PROSITE" id="PS50011">
    <property type="entry name" value="PROTEIN_KINASE_DOM"/>
    <property type="match status" value="1"/>
</dbReference>
<evidence type="ECO:0000313" key="4">
    <source>
        <dbReference type="Proteomes" id="UP000663846"/>
    </source>
</evidence>
<dbReference type="Proteomes" id="UP000663846">
    <property type="component" value="Unassembled WGS sequence"/>
</dbReference>
<evidence type="ECO:0000259" key="2">
    <source>
        <dbReference type="PROSITE" id="PS50011"/>
    </source>
</evidence>
<dbReference type="Pfam" id="PF07714">
    <property type="entry name" value="PK_Tyr_Ser-Thr"/>
    <property type="match status" value="2"/>
</dbReference>
<dbReference type="GO" id="GO:0004674">
    <property type="term" value="F:protein serine/threonine kinase activity"/>
    <property type="evidence" value="ECO:0007669"/>
    <property type="project" value="TreeGrafter"/>
</dbReference>
<name>A0A8H3GX00_9AGAM</name>
<dbReference type="InterPro" id="IPR000719">
    <property type="entry name" value="Prot_kinase_dom"/>
</dbReference>
<accession>A0A8H3GX00</accession>
<sequence length="815" mass="91975">MENQAPPPYASSIERSSATLAEIEAKIDQINRLDDVFQLSLAAFKDFLSIQESATLLRGQLTIVRSQIVLILEECARFQGERRDLSEVLAVVNRNLTSLSRLRPHIQWEVAIKGPELLREPETHILKAYEELQVQLCRVSSTTPNIERHRQRFLSAQKNDRARLDKLLLILESAVSETEDVEPSIQEIMCKALEVLVDPTMRRMKQQREQAKQSLAILAEMTGQPLPPSTLLGKEFVTVGTHAISQGTSYDIFLGEYFTGEKIAIKVLRHRVDQDTARSTHERFARQAINWSSLRHDCIVPFYGVGVAQSRVSAKEFQLYLVSPYLRNQDVRRHLAKYPNVSMTDRLQMVIQSLQENFTGDDSEYRYMAPEMLDETVLTYGSDIWSWAMTALEMSLPLRSNHPGLEEYESADEIWQLFEECWKRKPEDRPTANDLVQNLNRIRTRCDGRNGPSRAHLSDPPVSSTMSAPEIVRLLSRHGCPDITTHISLDRCSSEPIAGGGFGDIYEGYLRNGLKVAIKCPRIFVNSDDDGRNVLKLAAKEAYTWSKYRHPNILEASGLAQFRNRIALVSPWMKYGTVLNYINQKQDADRCKLCADVVRGLVYLHGVGTVHGDLKGLNVLVSEDGVAKLTDFGNTVLKQYTLQFTGTDNAHSLSMRWAAPELILPEDGRVSMPADIYALGMTILEIITGKQPYDHITRELAVFGEILKGNTPPRPINYIPTNSQNGDELWNLLLVCWEFDPEKRPTASEVEKSLSFVSMEGLKGLAGLTTSDGASTSKANHPTENHPTEQSARPSWYWDVAEILGRLSWKNLLPN</sequence>
<evidence type="ECO:0000313" key="3">
    <source>
        <dbReference type="EMBL" id="CAE6470457.1"/>
    </source>
</evidence>
<gene>
    <name evidence="3" type="ORF">RDB_LOCUS174770</name>
</gene>
<feature type="domain" description="Protein kinase" evidence="2">
    <location>
        <begin position="491"/>
        <end position="757"/>
    </location>
</feature>
<dbReference type="EMBL" id="CAJMWS010000979">
    <property type="protein sequence ID" value="CAE6470457.1"/>
    <property type="molecule type" value="Genomic_DNA"/>
</dbReference>
<dbReference type="PANTHER" id="PTHR44329">
    <property type="entry name" value="SERINE/THREONINE-PROTEIN KINASE TNNI3K-RELATED"/>
    <property type="match status" value="1"/>
</dbReference>
<comment type="caution">
    <text evidence="3">The sequence shown here is derived from an EMBL/GenBank/DDBJ whole genome shotgun (WGS) entry which is preliminary data.</text>
</comment>